<name>A0ABX3G3J6_9ACTN</name>
<dbReference type="PROSITE" id="PS50860">
    <property type="entry name" value="AA_TRNA_LIGASE_II_ALA"/>
    <property type="match status" value="1"/>
</dbReference>
<dbReference type="PRINTS" id="PR00980">
    <property type="entry name" value="TRNASYNTHALA"/>
</dbReference>
<keyword evidence="4 11" id="KW-0547">Nucleotide-binding</keyword>
<dbReference type="SUPFAM" id="SSF50447">
    <property type="entry name" value="Translation proteins"/>
    <property type="match status" value="1"/>
</dbReference>
<dbReference type="SUPFAM" id="SSF55186">
    <property type="entry name" value="ThrRS/AlaRS common domain"/>
    <property type="match status" value="1"/>
</dbReference>
<evidence type="ECO:0000259" key="12">
    <source>
        <dbReference type="PROSITE" id="PS50860"/>
    </source>
</evidence>
<dbReference type="InterPro" id="IPR045864">
    <property type="entry name" value="aa-tRNA-synth_II/BPL/LPL"/>
</dbReference>
<keyword evidence="7 11" id="KW-0648">Protein biosynthesis</keyword>
<feature type="domain" description="Alanyl-transfer RNA synthetases family profile" evidence="12">
    <location>
        <begin position="5"/>
        <end position="719"/>
    </location>
</feature>
<dbReference type="Pfam" id="PF07973">
    <property type="entry name" value="tRNA_SAD"/>
    <property type="match status" value="1"/>
</dbReference>
<evidence type="ECO:0000256" key="8">
    <source>
        <dbReference type="ARBA" id="ARBA00023146"/>
    </source>
</evidence>
<proteinExistence type="inferred from homology"/>
<dbReference type="InterPro" id="IPR050058">
    <property type="entry name" value="Ala-tRNA_ligase"/>
</dbReference>
<dbReference type="InterPro" id="IPR009000">
    <property type="entry name" value="Transl_B-barrel_sf"/>
</dbReference>
<dbReference type="SMART" id="SM00863">
    <property type="entry name" value="tRNA_SAD"/>
    <property type="match status" value="1"/>
</dbReference>
<dbReference type="SUPFAM" id="SSF101353">
    <property type="entry name" value="Putative anticodon-binding domain of alanyl-tRNA synthetase (AlaRS)"/>
    <property type="match status" value="1"/>
</dbReference>
<evidence type="ECO:0000256" key="5">
    <source>
        <dbReference type="ARBA" id="ARBA00022840"/>
    </source>
</evidence>
<evidence type="ECO:0000256" key="9">
    <source>
        <dbReference type="ARBA" id="ARBA00024779"/>
    </source>
</evidence>
<dbReference type="InterPro" id="IPR023033">
    <property type="entry name" value="Ala_tRNA_ligase_euk/bac"/>
</dbReference>
<dbReference type="InterPro" id="IPR018162">
    <property type="entry name" value="Ala-tRNA-ligase_IIc_anticod-bd"/>
</dbReference>
<dbReference type="RefSeq" id="WP_060177095.1">
    <property type="nucleotide sequence ID" value="NZ_MQUR01000026.1"/>
</dbReference>
<evidence type="ECO:0000256" key="11">
    <source>
        <dbReference type="HAMAP-Rule" id="MF_00036"/>
    </source>
</evidence>
<keyword evidence="11" id="KW-0479">Metal-binding</keyword>
<keyword evidence="11" id="KW-0862">Zinc</keyword>
<dbReference type="Gene3D" id="6.10.250.550">
    <property type="match status" value="1"/>
</dbReference>
<evidence type="ECO:0000256" key="4">
    <source>
        <dbReference type="ARBA" id="ARBA00022741"/>
    </source>
</evidence>
<reference evidence="13 14" key="1">
    <citation type="submission" date="2016-01" db="EMBL/GenBank/DDBJ databases">
        <title>Streptomyces amritsarensis strain MTCC 11845 genome sequencing and assembly.</title>
        <authorList>
            <person name="Sharma D."/>
            <person name="Nair G.R."/>
            <person name="Kaur G."/>
            <person name="Manhas R.K."/>
            <person name="Mayilraj S."/>
        </authorList>
    </citation>
    <scope>NUCLEOTIDE SEQUENCE [LARGE SCALE GENOMIC DNA]</scope>
    <source>
        <strain evidence="13 14">MTCC 11845</strain>
    </source>
</reference>
<keyword evidence="11" id="KW-0963">Cytoplasm</keyword>
<sequence>MIRTFTSDEIRDTFLEFFVEKNHTRIDSASVIPVNDPSLLFVNAGMAPLKRYFLGEVLPPAPDLCNVQPCVRTNDITDVGDRHHLTFFEMLGSWSIDNYFKERAVELAFELLTERFGFPADKLYVTVYQGDPALGLPPDDVSAAAWERVGIARDHIVYLGEDNFWSTGDTGPCGPCTEVFYDTGAEHGEEYRPGGEFDTTSRYIEIWNAGVFMEFDKRPDGRFERLRFPSVDTGSGLERMAMVLQGHGSAYETDLFAPIVRAVREGLGGASASERDVRIISDHIRSSTFMLSEGVVPSNDGRGYIPRRLLRKAIAVATRSGFQDIDVPELADVAIDRLKGAYPQLGRNRDRTLELLGREQRDFGRVVRRGLDQLSGLATGPGFRISGEEAFNLYATQGMPVDLIRDFAAEQGGSVDEARFTELFSAHRELSRGSAGKSDAGAPKGAVRTLAPAFTAAVGSATTEFLGYERLDSEARVLAVAGPDGPDGPADSLAEGEQGLVVVDRTPFYPEGGGQVGDTGTLTGPQLSAEVTDTRRIDGHHVHLVQVTKGVLRAGDTLELAVDAPRRRATMRNHSATHLLHAALREVLGDQVRQAGSLVAPDRLRFDFEHPQALTEEETDQVERLVNARVLVNAGRDVQVKPYQDAVRDGAIAFFGDKYGEDVRVVSFGDVSSELCGGTHVNGTAEIGLFRIVGEGSVGAGVRRIEALTGEAALAHTLDRDRTLKQVAGRLRVSVEQLPARIEALTAKEHRPARQNLVSAQSLAAEVREPVPGRRYVLLVDPPLEPKQMADEAGRLGAELNAAVLFLLPDGAGALRIGVGVPSDGPGTAKELLERVLAVTGGRGGGSARFAQGGNITVPLAEAAAAVHTVLEGAAA</sequence>
<dbReference type="PANTHER" id="PTHR11777:SF9">
    <property type="entry name" value="ALANINE--TRNA LIGASE, CYTOPLASMIC"/>
    <property type="match status" value="1"/>
</dbReference>
<evidence type="ECO:0000256" key="7">
    <source>
        <dbReference type="ARBA" id="ARBA00022917"/>
    </source>
</evidence>
<dbReference type="EMBL" id="MQUR01000026">
    <property type="protein sequence ID" value="OLZ67320.1"/>
    <property type="molecule type" value="Genomic_DNA"/>
</dbReference>
<dbReference type="InterPro" id="IPR018163">
    <property type="entry name" value="Thr/Ala-tRNA-synth_IIc_edit"/>
</dbReference>
<evidence type="ECO:0000256" key="3">
    <source>
        <dbReference type="ARBA" id="ARBA00022598"/>
    </source>
</evidence>
<dbReference type="InterPro" id="IPR002318">
    <property type="entry name" value="Ala-tRNA-lgiase_IIc"/>
</dbReference>
<comment type="caution">
    <text evidence="13">The sequence shown here is derived from an EMBL/GenBank/DDBJ whole genome shotgun (WGS) entry which is preliminary data.</text>
</comment>
<evidence type="ECO:0000256" key="1">
    <source>
        <dbReference type="ARBA" id="ARBA00008226"/>
    </source>
</evidence>
<feature type="binding site" evidence="11">
    <location>
        <position position="680"/>
    </location>
    <ligand>
        <name>Zn(2+)</name>
        <dbReference type="ChEBI" id="CHEBI:29105"/>
    </ligand>
</feature>
<gene>
    <name evidence="11" type="primary">alaS</name>
    <name evidence="13" type="ORF">AVW11_13975</name>
</gene>
<dbReference type="InterPro" id="IPR012947">
    <property type="entry name" value="tRNA_SAD"/>
</dbReference>
<evidence type="ECO:0000313" key="13">
    <source>
        <dbReference type="EMBL" id="OLZ67320.1"/>
    </source>
</evidence>
<dbReference type="Gene3D" id="3.10.310.40">
    <property type="match status" value="1"/>
</dbReference>
<dbReference type="InterPro" id="IPR018164">
    <property type="entry name" value="Ala-tRNA-synth_IIc_N"/>
</dbReference>
<keyword evidence="14" id="KW-1185">Reference proteome</keyword>
<comment type="cofactor">
    <cofactor evidence="11">
        <name>Zn(2+)</name>
        <dbReference type="ChEBI" id="CHEBI:29105"/>
    </cofactor>
    <text evidence="11">Binds 1 zinc ion per subunit.</text>
</comment>
<feature type="binding site" evidence="11">
    <location>
        <position position="578"/>
    </location>
    <ligand>
        <name>Zn(2+)</name>
        <dbReference type="ChEBI" id="CHEBI:29105"/>
    </ligand>
</feature>
<dbReference type="GO" id="GO:0016874">
    <property type="term" value="F:ligase activity"/>
    <property type="evidence" value="ECO:0007669"/>
    <property type="project" value="UniProtKB-KW"/>
</dbReference>
<dbReference type="HAMAP" id="MF_00036_B">
    <property type="entry name" value="Ala_tRNA_synth_B"/>
    <property type="match status" value="1"/>
</dbReference>
<evidence type="ECO:0000256" key="2">
    <source>
        <dbReference type="ARBA" id="ARBA00022555"/>
    </source>
</evidence>
<dbReference type="Proteomes" id="UP000187151">
    <property type="component" value="Unassembled WGS sequence"/>
</dbReference>
<dbReference type="Gene3D" id="2.40.30.130">
    <property type="match status" value="1"/>
</dbReference>
<keyword evidence="6 11" id="KW-0694">RNA-binding</keyword>
<comment type="catalytic activity">
    <reaction evidence="10 11">
        <text>tRNA(Ala) + L-alanine + ATP = L-alanyl-tRNA(Ala) + AMP + diphosphate</text>
        <dbReference type="Rhea" id="RHEA:12540"/>
        <dbReference type="Rhea" id="RHEA-COMP:9657"/>
        <dbReference type="Rhea" id="RHEA-COMP:9923"/>
        <dbReference type="ChEBI" id="CHEBI:30616"/>
        <dbReference type="ChEBI" id="CHEBI:33019"/>
        <dbReference type="ChEBI" id="CHEBI:57972"/>
        <dbReference type="ChEBI" id="CHEBI:78442"/>
        <dbReference type="ChEBI" id="CHEBI:78497"/>
        <dbReference type="ChEBI" id="CHEBI:456215"/>
        <dbReference type="EC" id="6.1.1.7"/>
    </reaction>
</comment>
<dbReference type="NCBIfam" id="TIGR00344">
    <property type="entry name" value="alaS"/>
    <property type="match status" value="1"/>
</dbReference>
<evidence type="ECO:0000256" key="10">
    <source>
        <dbReference type="ARBA" id="ARBA00048300"/>
    </source>
</evidence>
<dbReference type="Pfam" id="PF01411">
    <property type="entry name" value="tRNA-synt_2c"/>
    <property type="match status" value="1"/>
</dbReference>
<dbReference type="SUPFAM" id="SSF55681">
    <property type="entry name" value="Class II aaRS and biotin synthetases"/>
    <property type="match status" value="1"/>
</dbReference>
<dbReference type="Gene3D" id="3.30.54.20">
    <property type="match status" value="1"/>
</dbReference>
<comment type="similarity">
    <text evidence="1 11">Belongs to the class-II aminoacyl-tRNA synthetase family.</text>
</comment>
<dbReference type="Gene3D" id="3.30.980.10">
    <property type="entry name" value="Threonyl-trna Synthetase, Chain A, domain 2"/>
    <property type="match status" value="1"/>
</dbReference>
<feature type="binding site" evidence="11">
    <location>
        <position position="574"/>
    </location>
    <ligand>
        <name>Zn(2+)</name>
        <dbReference type="ChEBI" id="CHEBI:29105"/>
    </ligand>
</feature>
<comment type="function">
    <text evidence="9 11">Catalyzes the attachment of alanine to tRNA(Ala) in a two-step reaction: alanine is first activated by ATP to form Ala-AMP and then transferred to the acceptor end of tRNA(Ala). Also edits incorrectly charged Ser-tRNA(Ala) and Gly-tRNA(Ala) via its editing domain.</text>
</comment>
<keyword evidence="3 11" id="KW-0436">Ligase</keyword>
<dbReference type="EC" id="6.1.1.7" evidence="11"/>
<dbReference type="Gene3D" id="3.30.930.10">
    <property type="entry name" value="Bira Bifunctional Protein, Domain 2"/>
    <property type="match status" value="1"/>
</dbReference>
<protein>
    <recommendedName>
        <fullName evidence="11">Alanine--tRNA ligase</fullName>
        <ecNumber evidence="11">6.1.1.7</ecNumber>
    </recommendedName>
    <alternativeName>
        <fullName evidence="11">Alanyl-tRNA synthetase</fullName>
        <shortName evidence="11">AlaRS</shortName>
    </alternativeName>
</protein>
<evidence type="ECO:0000256" key="6">
    <source>
        <dbReference type="ARBA" id="ARBA00022884"/>
    </source>
</evidence>
<comment type="subcellular location">
    <subcellularLocation>
        <location evidence="11">Cytoplasm</location>
    </subcellularLocation>
</comment>
<comment type="domain">
    <text evidence="11">Consists of three domains; the N-terminal catalytic domain, the editing domain and the C-terminal C-Ala domain. The editing domain removes incorrectly charged amino acids, while the C-Ala domain, along with tRNA(Ala), serves as a bridge to cooperatively bring together the editing and aminoacylation centers thus stimulating deacylation of misacylated tRNAs.</text>
</comment>
<keyword evidence="2 11" id="KW-0820">tRNA-binding</keyword>
<feature type="binding site" evidence="11">
    <location>
        <position position="676"/>
    </location>
    <ligand>
        <name>Zn(2+)</name>
        <dbReference type="ChEBI" id="CHEBI:29105"/>
    </ligand>
</feature>
<keyword evidence="8 11" id="KW-0030">Aminoacyl-tRNA synthetase</keyword>
<dbReference type="PANTHER" id="PTHR11777">
    <property type="entry name" value="ALANYL-TRNA SYNTHETASE"/>
    <property type="match status" value="1"/>
</dbReference>
<accession>A0ABX3G3J6</accession>
<organism evidence="13 14">
    <name type="scientific">Streptomyces amritsarensis</name>
    <dbReference type="NCBI Taxonomy" id="681158"/>
    <lineage>
        <taxon>Bacteria</taxon>
        <taxon>Bacillati</taxon>
        <taxon>Actinomycetota</taxon>
        <taxon>Actinomycetes</taxon>
        <taxon>Kitasatosporales</taxon>
        <taxon>Streptomycetaceae</taxon>
        <taxon>Streptomyces</taxon>
    </lineage>
</organism>
<dbReference type="CDD" id="cd00673">
    <property type="entry name" value="AlaRS_core"/>
    <property type="match status" value="1"/>
</dbReference>
<evidence type="ECO:0000313" key="14">
    <source>
        <dbReference type="Proteomes" id="UP000187151"/>
    </source>
</evidence>
<keyword evidence="5 11" id="KW-0067">ATP-binding</keyword>
<dbReference type="InterPro" id="IPR018165">
    <property type="entry name" value="Ala-tRNA-synth_IIc_core"/>
</dbReference>